<name>A0A0H1RG12_9HYPH</name>
<accession>A0A0H1RG12</accession>
<organism evidence="1 2">
    <name type="scientific">Microvirga vignae</name>
    <dbReference type="NCBI Taxonomy" id="1225564"/>
    <lineage>
        <taxon>Bacteria</taxon>
        <taxon>Pseudomonadati</taxon>
        <taxon>Pseudomonadota</taxon>
        <taxon>Alphaproteobacteria</taxon>
        <taxon>Hyphomicrobiales</taxon>
        <taxon>Methylobacteriaceae</taxon>
        <taxon>Microvirga</taxon>
    </lineage>
</organism>
<protein>
    <submittedName>
        <fullName evidence="1">Uncharacterized protein</fullName>
    </submittedName>
</protein>
<evidence type="ECO:0000313" key="1">
    <source>
        <dbReference type="EMBL" id="KLK94143.1"/>
    </source>
</evidence>
<gene>
    <name evidence="1" type="ORF">AA309_05410</name>
</gene>
<evidence type="ECO:0000313" key="2">
    <source>
        <dbReference type="Proteomes" id="UP000035489"/>
    </source>
</evidence>
<dbReference type="AlphaFoldDB" id="A0A0H1RG12"/>
<dbReference type="Proteomes" id="UP000035489">
    <property type="component" value="Unassembled WGS sequence"/>
</dbReference>
<dbReference type="EMBL" id="LCYG01000016">
    <property type="protein sequence ID" value="KLK94143.1"/>
    <property type="molecule type" value="Genomic_DNA"/>
</dbReference>
<proteinExistence type="predicted"/>
<sequence length="135" mass="15255">MALADLLLGADPARGRWVTTGSHMIAVDTLVHNFMHRTGVLRRLNADHAYGEGCYAPRGCSAIIRGLARHIDAREFNSDFPACFPRFIQFALWHFCAESGLNICNGTRINDAMRCQNRYCPWFDGCERICLKPHD</sequence>
<keyword evidence="2" id="KW-1185">Reference proteome</keyword>
<comment type="caution">
    <text evidence="1">The sequence shown here is derived from an EMBL/GenBank/DDBJ whole genome shotgun (WGS) entry which is preliminary data.</text>
</comment>
<dbReference type="PATRIC" id="fig|1225564.3.peg.1547"/>
<reference evidence="1 2" key="1">
    <citation type="submission" date="2015-05" db="EMBL/GenBank/DDBJ databases">
        <title>Draft genome sequence of Microvirga vignae strain BR3299, a novel nitrogen fixing bacteria isolated from Brazil semi-aired region.</title>
        <authorList>
            <person name="Zilli J.E."/>
            <person name="Passos S.R."/>
            <person name="Leite J."/>
            <person name="Baldani J.I."/>
            <person name="Xavier G.R."/>
            <person name="Rumjaneck N.G."/>
            <person name="Simoes-Araujo J.L."/>
        </authorList>
    </citation>
    <scope>NUCLEOTIDE SEQUENCE [LARGE SCALE GENOMIC DNA]</scope>
    <source>
        <strain evidence="1 2">BR3299</strain>
    </source>
</reference>